<dbReference type="GO" id="GO:0016787">
    <property type="term" value="F:hydrolase activity"/>
    <property type="evidence" value="ECO:0007669"/>
    <property type="project" value="UniProtKB-KW"/>
</dbReference>
<organism evidence="3 4">
    <name type="scientific">Streptacidiphilus monticola</name>
    <dbReference type="NCBI Taxonomy" id="2161674"/>
    <lineage>
        <taxon>Bacteria</taxon>
        <taxon>Bacillati</taxon>
        <taxon>Actinomycetota</taxon>
        <taxon>Actinomycetes</taxon>
        <taxon>Kitasatosporales</taxon>
        <taxon>Streptomycetaceae</taxon>
        <taxon>Streptacidiphilus</taxon>
    </lineage>
</organism>
<dbReference type="Proteomes" id="UP001596174">
    <property type="component" value="Unassembled WGS sequence"/>
</dbReference>
<keyword evidence="4" id="KW-1185">Reference proteome</keyword>
<sequence>MSGLDDGRQTAETPEELRIPVAGGQLTVLRWAASDPGAPVVLALHGITANALAWLPVARALAGRATLLAPDLRGRAGSAGLPGPYGIEQHVADVAAVAQELALAPVRLTGHSMGAFVAARTLAVHPQLAESVLLIDGGVGFPAPTHLSPDDLLTAVIGPAMTRLAMTFENADAYRAFWQAHPALGPWWSADLETYVQRDLVGEEPRLRSSCVPDAIRADGVGLFAAEVLAAVHRLPVRGRLLLAERGLMNEGQPLLDPPRLALAGVDTTRLPVEVVPDTNHYTILLTEAPAKHIADLLLADSQLHP</sequence>
<protein>
    <submittedName>
        <fullName evidence="3">Alpha/beta fold hydrolase</fullName>
    </submittedName>
</protein>
<dbReference type="RefSeq" id="WP_380580152.1">
    <property type="nucleotide sequence ID" value="NZ_JBHSQJ010000014.1"/>
</dbReference>
<comment type="caution">
    <text evidence="3">The sequence shown here is derived from an EMBL/GenBank/DDBJ whole genome shotgun (WGS) entry which is preliminary data.</text>
</comment>
<dbReference type="Gene3D" id="3.40.50.1820">
    <property type="entry name" value="alpha/beta hydrolase"/>
    <property type="match status" value="1"/>
</dbReference>
<keyword evidence="1 3" id="KW-0378">Hydrolase</keyword>
<dbReference type="SUPFAM" id="SSF53474">
    <property type="entry name" value="alpha/beta-Hydrolases"/>
    <property type="match status" value="1"/>
</dbReference>
<dbReference type="EMBL" id="JBHSQJ010000014">
    <property type="protein sequence ID" value="MFC5906591.1"/>
    <property type="molecule type" value="Genomic_DNA"/>
</dbReference>
<dbReference type="InterPro" id="IPR050266">
    <property type="entry name" value="AB_hydrolase_sf"/>
</dbReference>
<dbReference type="InterPro" id="IPR000073">
    <property type="entry name" value="AB_hydrolase_1"/>
</dbReference>
<evidence type="ECO:0000256" key="1">
    <source>
        <dbReference type="ARBA" id="ARBA00022801"/>
    </source>
</evidence>
<accession>A0ABW1G0M7</accession>
<gene>
    <name evidence="3" type="ORF">ACFP3V_05075</name>
</gene>
<feature type="domain" description="AB hydrolase-1" evidence="2">
    <location>
        <begin position="39"/>
        <end position="156"/>
    </location>
</feature>
<evidence type="ECO:0000313" key="4">
    <source>
        <dbReference type="Proteomes" id="UP001596174"/>
    </source>
</evidence>
<proteinExistence type="predicted"/>
<dbReference type="InterPro" id="IPR029058">
    <property type="entry name" value="AB_hydrolase_fold"/>
</dbReference>
<name>A0ABW1G0M7_9ACTN</name>
<dbReference type="PANTHER" id="PTHR43798">
    <property type="entry name" value="MONOACYLGLYCEROL LIPASE"/>
    <property type="match status" value="1"/>
</dbReference>
<dbReference type="Pfam" id="PF00561">
    <property type="entry name" value="Abhydrolase_1"/>
    <property type="match status" value="1"/>
</dbReference>
<evidence type="ECO:0000259" key="2">
    <source>
        <dbReference type="Pfam" id="PF00561"/>
    </source>
</evidence>
<reference evidence="4" key="1">
    <citation type="journal article" date="2019" name="Int. J. Syst. Evol. Microbiol.">
        <title>The Global Catalogue of Microorganisms (GCM) 10K type strain sequencing project: providing services to taxonomists for standard genome sequencing and annotation.</title>
        <authorList>
            <consortium name="The Broad Institute Genomics Platform"/>
            <consortium name="The Broad Institute Genome Sequencing Center for Infectious Disease"/>
            <person name="Wu L."/>
            <person name="Ma J."/>
        </authorList>
    </citation>
    <scope>NUCLEOTIDE SEQUENCE [LARGE SCALE GENOMIC DNA]</scope>
    <source>
        <strain evidence="4">JCM 4816</strain>
    </source>
</reference>
<evidence type="ECO:0000313" key="3">
    <source>
        <dbReference type="EMBL" id="MFC5906591.1"/>
    </source>
</evidence>
<dbReference type="PANTHER" id="PTHR43798:SF31">
    <property type="entry name" value="AB HYDROLASE SUPERFAMILY PROTEIN YCLE"/>
    <property type="match status" value="1"/>
</dbReference>